<evidence type="ECO:0000313" key="14">
    <source>
        <dbReference type="Proteomes" id="UP001642482"/>
    </source>
</evidence>
<evidence type="ECO:0000256" key="2">
    <source>
        <dbReference type="ARBA" id="ARBA00004778"/>
    </source>
</evidence>
<dbReference type="PROSITE" id="PS51481">
    <property type="entry name" value="DHAK"/>
    <property type="match status" value="1"/>
</dbReference>
<feature type="domain" description="DhaL" evidence="11">
    <location>
        <begin position="398"/>
        <end position="596"/>
    </location>
</feature>
<evidence type="ECO:0000259" key="11">
    <source>
        <dbReference type="PROSITE" id="PS51480"/>
    </source>
</evidence>
<keyword evidence="5" id="KW-0547">Nucleotide-binding</keyword>
<name>A0ABP0BCM7_9PEZI</name>
<keyword evidence="8" id="KW-0067">ATP-binding</keyword>
<keyword evidence="14" id="KW-1185">Reference proteome</keyword>
<dbReference type="PANTHER" id="PTHR28629:SF1">
    <property type="entry name" value="YALI0F01606P"/>
    <property type="match status" value="1"/>
</dbReference>
<evidence type="ECO:0000256" key="3">
    <source>
        <dbReference type="ARBA" id="ARBA00008757"/>
    </source>
</evidence>
<dbReference type="Pfam" id="PF02733">
    <property type="entry name" value="Dak1"/>
    <property type="match status" value="1"/>
</dbReference>
<evidence type="ECO:0000256" key="5">
    <source>
        <dbReference type="ARBA" id="ARBA00022741"/>
    </source>
</evidence>
<comment type="caution">
    <text evidence="13">The sequence shown here is derived from an EMBL/GenBank/DDBJ whole genome shotgun (WGS) entry which is preliminary data.</text>
</comment>
<dbReference type="EMBL" id="CAWUHD010000022">
    <property type="protein sequence ID" value="CAK7216951.1"/>
    <property type="molecule type" value="Genomic_DNA"/>
</dbReference>
<dbReference type="InterPro" id="IPR050861">
    <property type="entry name" value="Dihydroxyacetone_Kinase"/>
</dbReference>
<evidence type="ECO:0000256" key="6">
    <source>
        <dbReference type="ARBA" id="ARBA00022777"/>
    </source>
</evidence>
<dbReference type="NCBIfam" id="TIGR02361">
    <property type="entry name" value="dak_ATP"/>
    <property type="match status" value="1"/>
</dbReference>
<proteinExistence type="inferred from homology"/>
<dbReference type="Gene3D" id="3.40.50.10440">
    <property type="entry name" value="Dihydroxyacetone kinase, domain 1"/>
    <property type="match status" value="1"/>
</dbReference>
<evidence type="ECO:0000256" key="1">
    <source>
        <dbReference type="ARBA" id="ARBA00003264"/>
    </source>
</evidence>
<comment type="similarity">
    <text evidence="3">Belongs to the dihydroxyacetone kinase (DAK) family.</text>
</comment>
<evidence type="ECO:0000256" key="4">
    <source>
        <dbReference type="ARBA" id="ARBA00022679"/>
    </source>
</evidence>
<evidence type="ECO:0000256" key="10">
    <source>
        <dbReference type="ARBA" id="ARBA00048898"/>
    </source>
</evidence>
<protein>
    <recommendedName>
        <fullName evidence="15">Dihydroxyacetone kinase</fullName>
    </recommendedName>
</protein>
<dbReference type="SUPFAM" id="SSF101473">
    <property type="entry name" value="DhaL-like"/>
    <property type="match status" value="1"/>
</dbReference>
<evidence type="ECO:0000259" key="12">
    <source>
        <dbReference type="PROSITE" id="PS51481"/>
    </source>
</evidence>
<evidence type="ECO:0000256" key="7">
    <source>
        <dbReference type="ARBA" id="ARBA00022798"/>
    </source>
</evidence>
<organism evidence="13 14">
    <name type="scientific">Sporothrix eucalyptigena</name>
    <dbReference type="NCBI Taxonomy" id="1812306"/>
    <lineage>
        <taxon>Eukaryota</taxon>
        <taxon>Fungi</taxon>
        <taxon>Dikarya</taxon>
        <taxon>Ascomycota</taxon>
        <taxon>Pezizomycotina</taxon>
        <taxon>Sordariomycetes</taxon>
        <taxon>Sordariomycetidae</taxon>
        <taxon>Ophiostomatales</taxon>
        <taxon>Ophiostomataceae</taxon>
        <taxon>Sporothrix</taxon>
    </lineage>
</organism>
<dbReference type="SUPFAM" id="SSF82549">
    <property type="entry name" value="DAK1/DegV-like"/>
    <property type="match status" value="1"/>
</dbReference>
<dbReference type="Gene3D" id="1.25.40.340">
    <property type="match status" value="1"/>
</dbReference>
<evidence type="ECO:0000256" key="9">
    <source>
        <dbReference type="ARBA" id="ARBA00047974"/>
    </source>
</evidence>
<comment type="function">
    <text evidence="1">Catalyzes both the phosphorylation of dihydroxyacetone and of glyceraldehyde.</text>
</comment>
<reference evidence="13 14" key="1">
    <citation type="submission" date="2024-01" db="EMBL/GenBank/DDBJ databases">
        <authorList>
            <person name="Allen C."/>
            <person name="Tagirdzhanova G."/>
        </authorList>
    </citation>
    <scope>NUCLEOTIDE SEQUENCE [LARGE SCALE GENOMIC DNA]</scope>
</reference>
<evidence type="ECO:0000256" key="8">
    <source>
        <dbReference type="ARBA" id="ARBA00022840"/>
    </source>
</evidence>
<dbReference type="InterPro" id="IPR004007">
    <property type="entry name" value="DhaL_dom"/>
</dbReference>
<keyword evidence="4" id="KW-0808">Transferase</keyword>
<dbReference type="Proteomes" id="UP001642482">
    <property type="component" value="Unassembled WGS sequence"/>
</dbReference>
<accession>A0ABP0BCM7</accession>
<dbReference type="InterPro" id="IPR004006">
    <property type="entry name" value="DhaK_dom"/>
</dbReference>
<dbReference type="SMART" id="SM01120">
    <property type="entry name" value="Dak2"/>
    <property type="match status" value="1"/>
</dbReference>
<dbReference type="Pfam" id="PF02734">
    <property type="entry name" value="Dak2"/>
    <property type="match status" value="1"/>
</dbReference>
<gene>
    <name evidence="13" type="ORF">SEUCBS140593_003039</name>
</gene>
<comment type="catalytic activity">
    <reaction evidence="10">
        <text>dihydroxyacetone + ATP = dihydroxyacetone phosphate + ADP + H(+)</text>
        <dbReference type="Rhea" id="RHEA:15773"/>
        <dbReference type="ChEBI" id="CHEBI:15378"/>
        <dbReference type="ChEBI" id="CHEBI:16016"/>
        <dbReference type="ChEBI" id="CHEBI:30616"/>
        <dbReference type="ChEBI" id="CHEBI:57642"/>
        <dbReference type="ChEBI" id="CHEBI:456216"/>
        <dbReference type="EC" id="2.7.1.29"/>
    </reaction>
</comment>
<keyword evidence="7" id="KW-0319">Glycerol metabolism</keyword>
<dbReference type="InterPro" id="IPR036117">
    <property type="entry name" value="DhaL_dom_sf"/>
</dbReference>
<keyword evidence="6" id="KW-0418">Kinase</keyword>
<dbReference type="Gene3D" id="3.30.1180.20">
    <property type="entry name" value="Dihydroxyacetone kinase, domain 2"/>
    <property type="match status" value="1"/>
</dbReference>
<dbReference type="InterPro" id="IPR012734">
    <property type="entry name" value="DhaK_ATP"/>
</dbReference>
<evidence type="ECO:0008006" key="15">
    <source>
        <dbReference type="Google" id="ProtNLM"/>
    </source>
</evidence>
<comment type="pathway">
    <text evidence="2">Polyol metabolism; glycerol fermentation; glycerone phosphate from glycerol (oxidative route): step 2/2.</text>
</comment>
<sequence length="601" mass="62686">MSSKHYFPETAANELVPAALRALVTATPHLHLLPADRVVLNATHQPGTVAIISGGGSGHEPGWSGYVGNGLLAGAACGDIFASPSMKQVLAAIRGVPGAEISKAGTILMITNYTGDRLHFGLAAERAKALGISGGRVEVLPATDDVSIPRSRIRVGRRGMPGHVLTLKCTGAASAEGRDFDACVRIAKAVNNQLVTIGSALDHCHVPGRQNHESIGADVCVVGAGIHNEPGAEQLSPFPSVPDLIKHLLNRLCDPTDTDRAFVDFSDSTDEVVLLINNYGGMSNLELGALTDEVIQQLKSTWNIVPVRIFCGVFETSLNGPGFSVSLANFGKAAKEAGLAGGVEELLTLLDAPTTAPAWPKTAAYAGAKASFDDSFLAAAENLSRTIPESEDIVVSPTLLDSVIRTACTTAIAAEPRLTEWDMVMGDGDCGTAVEAVSQAILGLLDNKKVAAQGSVLQLLFAVIDAVDDMGGTLGAIFGILLSALANQLQTLRASYKSDDPALYATALLSAVESLKDYTPAREGDRTVMDVLIPFAEAFAKTPTDFAGAVATAHSKAEATRQLKPKLGRATYVGTDAALPDPGAYALYEMLQGMLNALGKQ</sequence>
<dbReference type="PANTHER" id="PTHR28629">
    <property type="entry name" value="TRIOKINASE/FMN CYCLASE"/>
    <property type="match status" value="1"/>
</dbReference>
<comment type="catalytic activity">
    <reaction evidence="9">
        <text>D-glyceraldehyde + ATP = D-glyceraldehyde 3-phosphate + ADP + H(+)</text>
        <dbReference type="Rhea" id="RHEA:13941"/>
        <dbReference type="ChEBI" id="CHEBI:15378"/>
        <dbReference type="ChEBI" id="CHEBI:17378"/>
        <dbReference type="ChEBI" id="CHEBI:30616"/>
        <dbReference type="ChEBI" id="CHEBI:59776"/>
        <dbReference type="ChEBI" id="CHEBI:456216"/>
        <dbReference type="EC" id="2.7.1.28"/>
    </reaction>
</comment>
<dbReference type="PROSITE" id="PS51480">
    <property type="entry name" value="DHAL"/>
    <property type="match status" value="1"/>
</dbReference>
<feature type="domain" description="DhaK" evidence="12">
    <location>
        <begin position="11"/>
        <end position="359"/>
    </location>
</feature>
<evidence type="ECO:0000313" key="13">
    <source>
        <dbReference type="EMBL" id="CAK7216951.1"/>
    </source>
</evidence>